<dbReference type="InterPro" id="IPR036397">
    <property type="entry name" value="RNaseH_sf"/>
</dbReference>
<dbReference type="EMBL" id="BGPR01118709">
    <property type="protein sequence ID" value="GBN13699.1"/>
    <property type="molecule type" value="Genomic_DNA"/>
</dbReference>
<dbReference type="PANTHER" id="PTHR37984:SF15">
    <property type="entry name" value="INTEGRASE CATALYTIC DOMAIN-CONTAINING PROTEIN"/>
    <property type="match status" value="1"/>
</dbReference>
<dbReference type="GO" id="GO:0003676">
    <property type="term" value="F:nucleic acid binding"/>
    <property type="evidence" value="ECO:0007669"/>
    <property type="project" value="InterPro"/>
</dbReference>
<dbReference type="PANTHER" id="PTHR37984">
    <property type="entry name" value="PROTEIN CBG26694"/>
    <property type="match status" value="1"/>
</dbReference>
<dbReference type="Proteomes" id="UP000499080">
    <property type="component" value="Unassembled WGS sequence"/>
</dbReference>
<dbReference type="Gene3D" id="3.30.420.10">
    <property type="entry name" value="Ribonuclease H-like superfamily/Ribonuclease H"/>
    <property type="match status" value="1"/>
</dbReference>
<dbReference type="OrthoDB" id="6431999at2759"/>
<evidence type="ECO:0000313" key="3">
    <source>
        <dbReference type="Proteomes" id="UP000499080"/>
    </source>
</evidence>
<dbReference type="Pfam" id="PF24626">
    <property type="entry name" value="SH3_Tf2-1"/>
    <property type="match status" value="1"/>
</dbReference>
<dbReference type="SUPFAM" id="SSF53098">
    <property type="entry name" value="Ribonuclease H-like"/>
    <property type="match status" value="1"/>
</dbReference>
<proteinExistence type="predicted"/>
<dbReference type="AlphaFoldDB" id="A0A4Y2LGV7"/>
<name>A0A4Y2LGV7_ARAVE</name>
<keyword evidence="3" id="KW-1185">Reference proteome</keyword>
<dbReference type="InterPro" id="IPR050951">
    <property type="entry name" value="Retrovirus_Pol_polyprotein"/>
</dbReference>
<evidence type="ECO:0000259" key="1">
    <source>
        <dbReference type="Pfam" id="PF24626"/>
    </source>
</evidence>
<organism evidence="2 3">
    <name type="scientific">Araneus ventricosus</name>
    <name type="common">Orbweaver spider</name>
    <name type="synonym">Epeira ventricosa</name>
    <dbReference type="NCBI Taxonomy" id="182803"/>
    <lineage>
        <taxon>Eukaryota</taxon>
        <taxon>Metazoa</taxon>
        <taxon>Ecdysozoa</taxon>
        <taxon>Arthropoda</taxon>
        <taxon>Chelicerata</taxon>
        <taxon>Arachnida</taxon>
        <taxon>Araneae</taxon>
        <taxon>Araneomorphae</taxon>
        <taxon>Entelegynae</taxon>
        <taxon>Araneoidea</taxon>
        <taxon>Araneidae</taxon>
        <taxon>Araneus</taxon>
    </lineage>
</organism>
<reference evidence="2 3" key="1">
    <citation type="journal article" date="2019" name="Sci. Rep.">
        <title>Orb-weaving spider Araneus ventricosus genome elucidates the spidroin gene catalogue.</title>
        <authorList>
            <person name="Kono N."/>
            <person name="Nakamura H."/>
            <person name="Ohtoshi R."/>
            <person name="Moran D.A.P."/>
            <person name="Shinohara A."/>
            <person name="Yoshida Y."/>
            <person name="Fujiwara M."/>
            <person name="Mori M."/>
            <person name="Tomita M."/>
            <person name="Arakawa K."/>
        </authorList>
    </citation>
    <scope>NUCLEOTIDE SEQUENCE [LARGE SCALE GENOMIC DNA]</scope>
</reference>
<sequence>MKGILFSFPPKEEFEGLSLLKIDSKAFIEAQQGCKELQSLTKKILEKTDSRNEFEILPNGPCSAYHPLSNPVERFHRTLGRILLILCSEEGPVWEKHVHAALFALRTVTHESTGFSPAELVHGRNLRTPVILLYENWLQPEEEQTPVAEYVFTLLNRLKQFQGLAVKEMEKSQQRNETWYDKRAVKREFQEGDSVVIFSNCRTNKLSPRWTGPGTVLKKLPETNYVVSLPHRKDKSQVYHVNMLKPYYKRLEHINFLSLEAEE</sequence>
<protein>
    <recommendedName>
        <fullName evidence="1">Tf2-1-like SH3-like domain-containing protein</fullName>
    </recommendedName>
</protein>
<gene>
    <name evidence="2" type="ORF">AVEN_161743_1</name>
</gene>
<dbReference type="InterPro" id="IPR056924">
    <property type="entry name" value="SH3_Tf2-1"/>
</dbReference>
<evidence type="ECO:0000313" key="2">
    <source>
        <dbReference type="EMBL" id="GBN13699.1"/>
    </source>
</evidence>
<accession>A0A4Y2LGV7</accession>
<dbReference type="InterPro" id="IPR012337">
    <property type="entry name" value="RNaseH-like_sf"/>
</dbReference>
<comment type="caution">
    <text evidence="2">The sequence shown here is derived from an EMBL/GenBank/DDBJ whole genome shotgun (WGS) entry which is preliminary data.</text>
</comment>
<feature type="domain" description="Tf2-1-like SH3-like" evidence="1">
    <location>
        <begin position="202"/>
        <end position="247"/>
    </location>
</feature>